<accession>A0A099L3Q5</accession>
<dbReference type="PATRIC" id="fig|28229.3.peg.695"/>
<dbReference type="AlphaFoldDB" id="A0A099L3Q5"/>
<dbReference type="EMBL" id="JQEC01000004">
    <property type="protein sequence ID" value="KGJ97065.1"/>
    <property type="molecule type" value="Genomic_DNA"/>
</dbReference>
<sequence>MKVFKIFCYLVLYVAVTACSNTEQLNLNHQSNHYYQKEFNHTEFTAHHHGSVKRAASSDQQLMISLLNRPLPEDQRMMLAFAKRQDNYFPDSTITGIRIKGEKSDKVITNRVTSHYAKTIEQDHNAVAISAMPK</sequence>
<dbReference type="Proteomes" id="UP000029868">
    <property type="component" value="Unassembled WGS sequence"/>
</dbReference>
<dbReference type="OrthoDB" id="6227851at2"/>
<protein>
    <recommendedName>
        <fullName evidence="4">Lipoprotein</fullName>
    </recommendedName>
</protein>
<keyword evidence="1" id="KW-0732">Signal</keyword>
<feature type="signal peptide" evidence="1">
    <location>
        <begin position="1"/>
        <end position="20"/>
    </location>
</feature>
<proteinExistence type="predicted"/>
<comment type="caution">
    <text evidence="2">The sequence shown here is derived from an EMBL/GenBank/DDBJ whole genome shotgun (WGS) entry which is preliminary data.</text>
</comment>
<gene>
    <name evidence="2" type="ORF">GAB14E_1533</name>
</gene>
<reference evidence="2 3" key="1">
    <citation type="submission" date="2014-08" db="EMBL/GenBank/DDBJ databases">
        <title>Genomic and Phenotypic Diversity of Colwellia psychrerythraea strains from Disparate Marine Basins.</title>
        <authorList>
            <person name="Techtmann S.M."/>
            <person name="Stelling S.C."/>
            <person name="Utturkar S.M."/>
            <person name="Alshibli N."/>
            <person name="Harris A."/>
            <person name="Brown S.D."/>
            <person name="Hazen T.C."/>
        </authorList>
    </citation>
    <scope>NUCLEOTIDE SEQUENCE [LARGE SCALE GENOMIC DNA]</scope>
    <source>
        <strain evidence="2 3">GAB14E</strain>
    </source>
</reference>
<name>A0A099L3Q5_COLPS</name>
<evidence type="ECO:0000313" key="3">
    <source>
        <dbReference type="Proteomes" id="UP000029868"/>
    </source>
</evidence>
<feature type="chain" id="PRO_5001957830" description="Lipoprotein" evidence="1">
    <location>
        <begin position="21"/>
        <end position="134"/>
    </location>
</feature>
<dbReference type="RefSeq" id="WP_033080817.1">
    <property type="nucleotide sequence ID" value="NZ_JQEC01000004.1"/>
</dbReference>
<organism evidence="2 3">
    <name type="scientific">Colwellia psychrerythraea</name>
    <name type="common">Vibrio psychroerythus</name>
    <dbReference type="NCBI Taxonomy" id="28229"/>
    <lineage>
        <taxon>Bacteria</taxon>
        <taxon>Pseudomonadati</taxon>
        <taxon>Pseudomonadota</taxon>
        <taxon>Gammaproteobacteria</taxon>
        <taxon>Alteromonadales</taxon>
        <taxon>Colwelliaceae</taxon>
        <taxon>Colwellia</taxon>
    </lineage>
</organism>
<evidence type="ECO:0000313" key="2">
    <source>
        <dbReference type="EMBL" id="KGJ97065.1"/>
    </source>
</evidence>
<dbReference type="PROSITE" id="PS51257">
    <property type="entry name" value="PROKAR_LIPOPROTEIN"/>
    <property type="match status" value="1"/>
</dbReference>
<evidence type="ECO:0008006" key="4">
    <source>
        <dbReference type="Google" id="ProtNLM"/>
    </source>
</evidence>
<evidence type="ECO:0000256" key="1">
    <source>
        <dbReference type="SAM" id="SignalP"/>
    </source>
</evidence>